<feature type="compositionally biased region" description="Basic and acidic residues" evidence="8">
    <location>
        <begin position="358"/>
        <end position="367"/>
    </location>
</feature>
<dbReference type="PANTHER" id="PTHR21716:SF53">
    <property type="entry name" value="PERMEASE PERM-RELATED"/>
    <property type="match status" value="1"/>
</dbReference>
<keyword evidence="4" id="KW-1003">Cell membrane</keyword>
<feature type="transmembrane region" description="Helical" evidence="9">
    <location>
        <begin position="151"/>
        <end position="173"/>
    </location>
</feature>
<proteinExistence type="inferred from homology"/>
<feature type="transmembrane region" description="Helical" evidence="9">
    <location>
        <begin position="66"/>
        <end position="90"/>
    </location>
</feature>
<evidence type="ECO:0000256" key="5">
    <source>
        <dbReference type="ARBA" id="ARBA00022692"/>
    </source>
</evidence>
<evidence type="ECO:0000313" key="11">
    <source>
        <dbReference type="Proteomes" id="UP000431744"/>
    </source>
</evidence>
<keyword evidence="6 9" id="KW-1133">Transmembrane helix</keyword>
<dbReference type="Proteomes" id="UP000431744">
    <property type="component" value="Unassembled WGS sequence"/>
</dbReference>
<name>A0A6H9WQN7_9MICO</name>
<dbReference type="GO" id="GO:0055085">
    <property type="term" value="P:transmembrane transport"/>
    <property type="evidence" value="ECO:0007669"/>
    <property type="project" value="TreeGrafter"/>
</dbReference>
<accession>A0A6H9WQN7</accession>
<organism evidence="10 11">
    <name type="scientific">Pseudoclavibacter endophyticus</name>
    <dbReference type="NCBI Taxonomy" id="1778590"/>
    <lineage>
        <taxon>Bacteria</taxon>
        <taxon>Bacillati</taxon>
        <taxon>Actinomycetota</taxon>
        <taxon>Actinomycetes</taxon>
        <taxon>Micrococcales</taxon>
        <taxon>Microbacteriaceae</taxon>
        <taxon>Pseudoclavibacter</taxon>
    </lineage>
</organism>
<feature type="region of interest" description="Disordered" evidence="8">
    <location>
        <begin position="353"/>
        <end position="399"/>
    </location>
</feature>
<dbReference type="GO" id="GO:0005886">
    <property type="term" value="C:plasma membrane"/>
    <property type="evidence" value="ECO:0007669"/>
    <property type="project" value="UniProtKB-SubCell"/>
</dbReference>
<keyword evidence="7 9" id="KW-0472">Membrane</keyword>
<comment type="caution">
    <text evidence="10">The sequence shown here is derived from an EMBL/GenBank/DDBJ whole genome shotgun (WGS) entry which is preliminary data.</text>
</comment>
<keyword evidence="11" id="KW-1185">Reference proteome</keyword>
<dbReference type="PANTHER" id="PTHR21716">
    <property type="entry name" value="TRANSMEMBRANE PROTEIN"/>
    <property type="match status" value="1"/>
</dbReference>
<reference evidence="10 11" key="1">
    <citation type="submission" date="2019-09" db="EMBL/GenBank/DDBJ databases">
        <title>Phylogeny of genus Pseudoclavibacter and closely related genus.</title>
        <authorList>
            <person name="Li Y."/>
        </authorList>
    </citation>
    <scope>NUCLEOTIDE SEQUENCE [LARGE SCALE GENOMIC DNA]</scope>
    <source>
        <strain evidence="10 11">EGI 60007</strain>
    </source>
</reference>
<evidence type="ECO:0000256" key="4">
    <source>
        <dbReference type="ARBA" id="ARBA00022475"/>
    </source>
</evidence>
<dbReference type="EMBL" id="WBJY01000001">
    <property type="protein sequence ID" value="KAB1650468.1"/>
    <property type="molecule type" value="Genomic_DNA"/>
</dbReference>
<gene>
    <name evidence="10" type="ORF">F8O04_01965</name>
</gene>
<evidence type="ECO:0000313" key="10">
    <source>
        <dbReference type="EMBL" id="KAB1650468.1"/>
    </source>
</evidence>
<dbReference type="Pfam" id="PF01594">
    <property type="entry name" value="AI-2E_transport"/>
    <property type="match status" value="1"/>
</dbReference>
<dbReference type="InterPro" id="IPR002549">
    <property type="entry name" value="AI-2E-like"/>
</dbReference>
<feature type="transmembrane region" description="Helical" evidence="9">
    <location>
        <begin position="308"/>
        <end position="341"/>
    </location>
</feature>
<comment type="subcellular location">
    <subcellularLocation>
        <location evidence="1">Cell membrane</location>
        <topology evidence="1">Multi-pass membrane protein</topology>
    </subcellularLocation>
</comment>
<feature type="transmembrane region" description="Helical" evidence="9">
    <location>
        <begin position="271"/>
        <end position="288"/>
    </location>
</feature>
<keyword evidence="3" id="KW-0813">Transport</keyword>
<feature type="transmembrane region" description="Helical" evidence="9">
    <location>
        <begin position="209"/>
        <end position="232"/>
    </location>
</feature>
<keyword evidence="5 9" id="KW-0812">Transmembrane</keyword>
<evidence type="ECO:0000256" key="6">
    <source>
        <dbReference type="ARBA" id="ARBA00022989"/>
    </source>
</evidence>
<evidence type="ECO:0000256" key="1">
    <source>
        <dbReference type="ARBA" id="ARBA00004651"/>
    </source>
</evidence>
<dbReference type="OrthoDB" id="9784366at2"/>
<dbReference type="AlphaFoldDB" id="A0A6H9WQN7"/>
<evidence type="ECO:0000256" key="3">
    <source>
        <dbReference type="ARBA" id="ARBA00022448"/>
    </source>
</evidence>
<comment type="similarity">
    <text evidence="2">Belongs to the autoinducer-2 exporter (AI-2E) (TC 2.A.86) family.</text>
</comment>
<protein>
    <submittedName>
        <fullName evidence="10">AI-2E family transporter</fullName>
    </submittedName>
</protein>
<feature type="transmembrane region" description="Helical" evidence="9">
    <location>
        <begin position="12"/>
        <end position="29"/>
    </location>
</feature>
<evidence type="ECO:0000256" key="2">
    <source>
        <dbReference type="ARBA" id="ARBA00009773"/>
    </source>
</evidence>
<sequence>MWTDALGRAATRSLQVLLVVGLAALLIWGSLQISIVVIPVLLALIIASAATPVVTKLRDWGWPSSLATIVVLLAVVLLLGGAIWMIVVLIENQWATLSENAVDGFHQTLSWVESTFGLVVDAEQLGEWYEQVRDFVFSSQFGSAAATGVTAGISAVATFATSAVLFVVVLFFFMKDGPIIWNFLLRPAKGARLRRFKLMGGRAVSVMGGYVRGTVIVALVDAVFIGIGLWVIGVPLAFPLAVIIFICAFIPIVGATLAGIIAALVTLVTNGMWEAIAVIAIVVVVNQLEGNFLQPIVLGRSLKLHALVVLIALMVGTVLGGIVGTLLAVPIAAVGWALIVAWNEPLPQLEHATTKGWFGRDPDERGRRGGRTGATDAEAMSASQPRLPEVARPGDGDAR</sequence>
<evidence type="ECO:0000256" key="8">
    <source>
        <dbReference type="SAM" id="MobiDB-lite"/>
    </source>
</evidence>
<evidence type="ECO:0000256" key="9">
    <source>
        <dbReference type="SAM" id="Phobius"/>
    </source>
</evidence>
<feature type="transmembrane region" description="Helical" evidence="9">
    <location>
        <begin position="35"/>
        <end position="54"/>
    </location>
</feature>
<feature type="transmembrane region" description="Helical" evidence="9">
    <location>
        <begin position="238"/>
        <end position="264"/>
    </location>
</feature>
<evidence type="ECO:0000256" key="7">
    <source>
        <dbReference type="ARBA" id="ARBA00023136"/>
    </source>
</evidence>